<feature type="domain" description="HAMP" evidence="14">
    <location>
        <begin position="295"/>
        <end position="347"/>
    </location>
</feature>
<keyword evidence="2" id="KW-1003">Cell membrane</keyword>
<dbReference type="STRING" id="1157490.EL26_16210"/>
<organism evidence="15 16">
    <name type="scientific">Tumebacillus flagellatus</name>
    <dbReference type="NCBI Taxonomy" id="1157490"/>
    <lineage>
        <taxon>Bacteria</taxon>
        <taxon>Bacillati</taxon>
        <taxon>Bacillota</taxon>
        <taxon>Bacilli</taxon>
        <taxon>Bacillales</taxon>
        <taxon>Alicyclobacillaceae</taxon>
        <taxon>Tumebacillus</taxon>
    </lineage>
</organism>
<evidence type="ECO:0000256" key="11">
    <source>
        <dbReference type="SAM" id="Phobius"/>
    </source>
</evidence>
<evidence type="ECO:0000259" key="14">
    <source>
        <dbReference type="PROSITE" id="PS50885"/>
    </source>
</evidence>
<keyword evidence="5 11" id="KW-0812">Transmembrane</keyword>
<dbReference type="InterPro" id="IPR033479">
    <property type="entry name" value="dCache_1"/>
</dbReference>
<sequence>MKNRFRMTLRKKLILSFALILFAPSLAIAYGSYSTAKADIRQQLVEQARDNVQLLNQLIDRNVQPTVTDVEFLAQRLKAGDEAANLLEPLNQYENLHKELMHTYIGTASGKMLIAPQVELPKDFDPRQRPWYRQAMADTGKTVITEPYVDTDTKQITVTIARATADGQGVVAADLSLEALAETVHGVHIGKQGYAAILDKNHKLLVHPAAEIGSEAKGDFLDTVYQAPSGQLTTTENGKSEELLFSTNTLTGWKLIGTLYLSEATDAAQPIFMRTLATLLVAFVIGAGLVYAVIRSIMRPIRTLIAATKALSEGDLTQEIHVHRQDELGSLSVAFNVMRESLHRVLLDVMDTSMHLASSSEQLSASSQQTSKATEHIAETIEQLAVGTDEQTVRVESSTRAVEEMSIGIRQIAGNAQTVSQSAALAANLAQNGSASMNTAISQMQSIQKTVHQLAESVRDLAARSQQIGEIVNVITGIAAQTNLLALNAAIEASRAGEHGRGFAVVADEVRKLAEQSSGSARQIAELVVSIQSGTHRAITSMEEGIVEVDAGIGVVNEANDSFQQIQDAVEHVTTQVQEVTASAQQMTIGVEHVVLAIQSIADFAETAAAGSQNVSAATEEQLASMEEIASTSEALSKMADELQGLLAKFKI</sequence>
<reference evidence="15 16" key="1">
    <citation type="journal article" date="2013" name="Int. J. Syst. Evol. Microbiol.">
        <title>Tumebacillus flagellatus sp. nov., an alpha-amylase/pullulanase-producing bacterium isolated from cassava wastewater.</title>
        <authorList>
            <person name="Wang Q."/>
            <person name="Xie N."/>
            <person name="Qin Y."/>
            <person name="Shen N."/>
            <person name="Zhu J."/>
            <person name="Mi H."/>
            <person name="Huang R."/>
        </authorList>
    </citation>
    <scope>NUCLEOTIDE SEQUENCE [LARGE SCALE GENOMIC DNA]</scope>
    <source>
        <strain evidence="15 16">GST4</strain>
    </source>
</reference>
<keyword evidence="7 11" id="KW-0472">Membrane</keyword>
<dbReference type="Pfam" id="PF00015">
    <property type="entry name" value="MCPsignal"/>
    <property type="match status" value="1"/>
</dbReference>
<dbReference type="Pfam" id="PF00672">
    <property type="entry name" value="HAMP"/>
    <property type="match status" value="1"/>
</dbReference>
<comment type="subcellular location">
    <subcellularLocation>
        <location evidence="1">Cell membrane</location>
        <topology evidence="1">Multi-pass membrane protein</topology>
    </subcellularLocation>
</comment>
<dbReference type="RefSeq" id="WP_038090756.1">
    <property type="nucleotide sequence ID" value="NZ_JMIR01000024.1"/>
</dbReference>
<dbReference type="CDD" id="cd12913">
    <property type="entry name" value="PDC1_MCP_like"/>
    <property type="match status" value="1"/>
</dbReference>
<dbReference type="CDD" id="cd11386">
    <property type="entry name" value="MCP_signal"/>
    <property type="match status" value="1"/>
</dbReference>
<keyword evidence="4" id="KW-0145">Chemotaxis</keyword>
<dbReference type="CDD" id="cd06225">
    <property type="entry name" value="HAMP"/>
    <property type="match status" value="1"/>
</dbReference>
<evidence type="ECO:0000256" key="3">
    <source>
        <dbReference type="ARBA" id="ARBA00022481"/>
    </source>
</evidence>
<keyword evidence="3" id="KW-0488">Methylation</keyword>
<keyword evidence="8 10" id="KW-0807">Transducer</keyword>
<dbReference type="Pfam" id="PF02743">
    <property type="entry name" value="dCache_1"/>
    <property type="match status" value="1"/>
</dbReference>
<evidence type="ECO:0000256" key="1">
    <source>
        <dbReference type="ARBA" id="ARBA00004651"/>
    </source>
</evidence>
<feature type="chain" id="PRO_5001696116" evidence="12">
    <location>
        <begin position="30"/>
        <end position="652"/>
    </location>
</feature>
<evidence type="ECO:0000313" key="16">
    <source>
        <dbReference type="Proteomes" id="UP000027931"/>
    </source>
</evidence>
<dbReference type="SMART" id="SM00304">
    <property type="entry name" value="HAMP"/>
    <property type="match status" value="2"/>
</dbReference>
<dbReference type="Gene3D" id="3.30.450.20">
    <property type="entry name" value="PAS domain"/>
    <property type="match status" value="2"/>
</dbReference>
<evidence type="ECO:0000256" key="4">
    <source>
        <dbReference type="ARBA" id="ARBA00022500"/>
    </source>
</evidence>
<dbReference type="GO" id="GO:0005886">
    <property type="term" value="C:plasma membrane"/>
    <property type="evidence" value="ECO:0007669"/>
    <property type="project" value="UniProtKB-SubCell"/>
</dbReference>
<comment type="similarity">
    <text evidence="9">Belongs to the methyl-accepting chemotaxis (MCP) protein family.</text>
</comment>
<feature type="transmembrane region" description="Helical" evidence="11">
    <location>
        <begin position="271"/>
        <end position="294"/>
    </location>
</feature>
<dbReference type="InterPro" id="IPR004090">
    <property type="entry name" value="Chemotax_Me-accpt_rcpt"/>
</dbReference>
<dbReference type="PRINTS" id="PR00260">
    <property type="entry name" value="CHEMTRNSDUCR"/>
</dbReference>
<evidence type="ECO:0000256" key="7">
    <source>
        <dbReference type="ARBA" id="ARBA00023136"/>
    </source>
</evidence>
<comment type="caution">
    <text evidence="15">The sequence shown here is derived from an EMBL/GenBank/DDBJ whole genome shotgun (WGS) entry which is preliminary data.</text>
</comment>
<dbReference type="EMBL" id="JMIR01000024">
    <property type="protein sequence ID" value="KEO82321.1"/>
    <property type="molecule type" value="Genomic_DNA"/>
</dbReference>
<proteinExistence type="inferred from homology"/>
<dbReference type="InterPro" id="IPR029151">
    <property type="entry name" value="Sensor-like_sf"/>
</dbReference>
<name>A0A074LJG5_9BACL</name>
<protein>
    <submittedName>
        <fullName evidence="15">Chemotaxis protein</fullName>
    </submittedName>
</protein>
<dbReference type="InterPro" id="IPR003660">
    <property type="entry name" value="HAMP_dom"/>
</dbReference>
<evidence type="ECO:0000256" key="10">
    <source>
        <dbReference type="PROSITE-ProRule" id="PRU00284"/>
    </source>
</evidence>
<dbReference type="Gene3D" id="6.10.340.10">
    <property type="match status" value="1"/>
</dbReference>
<feature type="domain" description="Methyl-accepting transducer" evidence="13">
    <location>
        <begin position="366"/>
        <end position="602"/>
    </location>
</feature>
<evidence type="ECO:0000313" key="15">
    <source>
        <dbReference type="EMBL" id="KEO82321.1"/>
    </source>
</evidence>
<dbReference type="SUPFAM" id="SSF103190">
    <property type="entry name" value="Sensory domain-like"/>
    <property type="match status" value="1"/>
</dbReference>
<evidence type="ECO:0000256" key="9">
    <source>
        <dbReference type="ARBA" id="ARBA00029447"/>
    </source>
</evidence>
<dbReference type="GO" id="GO:0006935">
    <property type="term" value="P:chemotaxis"/>
    <property type="evidence" value="ECO:0007669"/>
    <property type="project" value="UniProtKB-KW"/>
</dbReference>
<evidence type="ECO:0000256" key="2">
    <source>
        <dbReference type="ARBA" id="ARBA00022475"/>
    </source>
</evidence>
<dbReference type="CDD" id="cd12912">
    <property type="entry name" value="PDC2_MCP_like"/>
    <property type="match status" value="1"/>
</dbReference>
<keyword evidence="12" id="KW-0732">Signal</keyword>
<dbReference type="AlphaFoldDB" id="A0A074LJG5"/>
<evidence type="ECO:0000256" key="12">
    <source>
        <dbReference type="SAM" id="SignalP"/>
    </source>
</evidence>
<dbReference type="SUPFAM" id="SSF58104">
    <property type="entry name" value="Methyl-accepting chemotaxis protein (MCP) signaling domain"/>
    <property type="match status" value="1"/>
</dbReference>
<feature type="signal peptide" evidence="12">
    <location>
        <begin position="1"/>
        <end position="29"/>
    </location>
</feature>
<dbReference type="PROSITE" id="PS50111">
    <property type="entry name" value="CHEMOTAXIS_TRANSDUC_2"/>
    <property type="match status" value="1"/>
</dbReference>
<dbReference type="eggNOG" id="COG0840">
    <property type="taxonomic scope" value="Bacteria"/>
</dbReference>
<dbReference type="PANTHER" id="PTHR32089:SF114">
    <property type="entry name" value="METHYL-ACCEPTING CHEMOTAXIS PROTEIN MCPB"/>
    <property type="match status" value="1"/>
</dbReference>
<evidence type="ECO:0000256" key="6">
    <source>
        <dbReference type="ARBA" id="ARBA00022989"/>
    </source>
</evidence>
<keyword evidence="6 11" id="KW-1133">Transmembrane helix</keyword>
<evidence type="ECO:0000256" key="8">
    <source>
        <dbReference type="ARBA" id="ARBA00023224"/>
    </source>
</evidence>
<accession>A0A074LJG5</accession>
<dbReference type="PROSITE" id="PS50885">
    <property type="entry name" value="HAMP"/>
    <property type="match status" value="1"/>
</dbReference>
<dbReference type="GO" id="GO:0007165">
    <property type="term" value="P:signal transduction"/>
    <property type="evidence" value="ECO:0007669"/>
    <property type="project" value="UniProtKB-KW"/>
</dbReference>
<dbReference type="Proteomes" id="UP000027931">
    <property type="component" value="Unassembled WGS sequence"/>
</dbReference>
<dbReference type="GO" id="GO:0004888">
    <property type="term" value="F:transmembrane signaling receptor activity"/>
    <property type="evidence" value="ECO:0007669"/>
    <property type="project" value="InterPro"/>
</dbReference>
<dbReference type="Gene3D" id="1.10.287.950">
    <property type="entry name" value="Methyl-accepting chemotaxis protein"/>
    <property type="match status" value="1"/>
</dbReference>
<dbReference type="PANTHER" id="PTHR32089">
    <property type="entry name" value="METHYL-ACCEPTING CHEMOTAXIS PROTEIN MCPB"/>
    <property type="match status" value="1"/>
</dbReference>
<dbReference type="InterPro" id="IPR004089">
    <property type="entry name" value="MCPsignal_dom"/>
</dbReference>
<dbReference type="OrthoDB" id="2379189at2"/>
<keyword evidence="16" id="KW-1185">Reference proteome</keyword>
<evidence type="ECO:0000256" key="5">
    <source>
        <dbReference type="ARBA" id="ARBA00022692"/>
    </source>
</evidence>
<dbReference type="SMART" id="SM00283">
    <property type="entry name" value="MA"/>
    <property type="match status" value="1"/>
</dbReference>
<evidence type="ECO:0000259" key="13">
    <source>
        <dbReference type="PROSITE" id="PS50111"/>
    </source>
</evidence>
<gene>
    <name evidence="15" type="ORF">EL26_16210</name>
</gene>